<dbReference type="AlphaFoldDB" id="B8F9S0"/>
<name>B8F9S0_DESAL</name>
<dbReference type="UniPathway" id="UPA00031">
    <property type="reaction ID" value="UER00010"/>
</dbReference>
<comment type="subcellular location">
    <subcellularLocation>
        <location evidence="10">Cytoplasm</location>
    </subcellularLocation>
</comment>
<evidence type="ECO:0000256" key="2">
    <source>
        <dbReference type="ARBA" id="ARBA00011152"/>
    </source>
</evidence>
<evidence type="ECO:0000256" key="7">
    <source>
        <dbReference type="ARBA" id="ARBA00023239"/>
    </source>
</evidence>
<dbReference type="KEGG" id="dal:Dalk_1315"/>
<organism evidence="13 14">
    <name type="scientific">Desulfatibacillum aliphaticivorans</name>
    <dbReference type="NCBI Taxonomy" id="218208"/>
    <lineage>
        <taxon>Bacteria</taxon>
        <taxon>Pseudomonadati</taxon>
        <taxon>Thermodesulfobacteriota</taxon>
        <taxon>Desulfobacteria</taxon>
        <taxon>Desulfobacterales</taxon>
        <taxon>Desulfatibacillaceae</taxon>
        <taxon>Desulfatibacillum</taxon>
    </lineage>
</organism>
<dbReference type="PANTHER" id="PTHR42701:SF1">
    <property type="entry name" value="IMIDAZOLE GLYCEROL PHOSPHATE SYNTHASE SUBUNIT HISH"/>
    <property type="match status" value="1"/>
</dbReference>
<evidence type="ECO:0000313" key="14">
    <source>
        <dbReference type="Proteomes" id="UP000000739"/>
    </source>
</evidence>
<evidence type="ECO:0000256" key="10">
    <source>
        <dbReference type="HAMAP-Rule" id="MF_00278"/>
    </source>
</evidence>
<keyword evidence="6 10" id="KW-0368">Histidine biosynthesis</keyword>
<evidence type="ECO:0000256" key="11">
    <source>
        <dbReference type="PIRSR" id="PIRSR000495-1"/>
    </source>
</evidence>
<evidence type="ECO:0000256" key="4">
    <source>
        <dbReference type="ARBA" id="ARBA00022801"/>
    </source>
</evidence>
<protein>
    <recommendedName>
        <fullName evidence="10">Imidazole glycerol phosphate synthase subunit HisH</fullName>
        <ecNumber evidence="10">4.3.2.10</ecNumber>
    </recommendedName>
    <alternativeName>
        <fullName evidence="10">IGP synthase glutaminase subunit</fullName>
        <ecNumber evidence="10">3.5.1.2</ecNumber>
    </alternativeName>
    <alternativeName>
        <fullName evidence="10">IGP synthase subunit HisH</fullName>
    </alternativeName>
    <alternativeName>
        <fullName evidence="10">ImGP synthase subunit HisH</fullName>
        <shortName evidence="10">IGPS subunit HisH</shortName>
    </alternativeName>
</protein>
<dbReference type="EMBL" id="CP001322">
    <property type="protein sequence ID" value="ACL03016.1"/>
    <property type="molecule type" value="Genomic_DNA"/>
</dbReference>
<sequence>MIGIINYGLGNIKAFSNIYHALNIPAKVICEPGDLENVEKLILPGVGAFDRAMTRFEESGLKGAVVDAVMEKERPVLGICVGMQMMADGSEEGTLKGLGWIPGFVRRFNVESFTQKTNLPHMGWNDIVPIDSPGKRSLGGLVADARFYFLHSYYFDPVDDANTLALTDYNFKFASAVGRRNFFGVQFHPEKSHEYGIQLLKSFAEI</sequence>
<dbReference type="HAMAP" id="MF_00278">
    <property type="entry name" value="HisH"/>
    <property type="match status" value="1"/>
</dbReference>
<comment type="catalytic activity">
    <reaction evidence="8 10">
        <text>5-[(5-phospho-1-deoxy-D-ribulos-1-ylimino)methylamino]-1-(5-phospho-beta-D-ribosyl)imidazole-4-carboxamide + L-glutamine = D-erythro-1-(imidazol-4-yl)glycerol 3-phosphate + 5-amino-1-(5-phospho-beta-D-ribosyl)imidazole-4-carboxamide + L-glutamate + H(+)</text>
        <dbReference type="Rhea" id="RHEA:24793"/>
        <dbReference type="ChEBI" id="CHEBI:15378"/>
        <dbReference type="ChEBI" id="CHEBI:29985"/>
        <dbReference type="ChEBI" id="CHEBI:58278"/>
        <dbReference type="ChEBI" id="CHEBI:58359"/>
        <dbReference type="ChEBI" id="CHEBI:58475"/>
        <dbReference type="ChEBI" id="CHEBI:58525"/>
        <dbReference type="EC" id="4.3.2.10"/>
    </reaction>
</comment>
<dbReference type="Pfam" id="PF00117">
    <property type="entry name" value="GATase"/>
    <property type="match status" value="1"/>
</dbReference>
<gene>
    <name evidence="10" type="primary">hisH</name>
    <name evidence="13" type="ordered locus">Dalk_1315</name>
</gene>
<reference evidence="13 14" key="1">
    <citation type="journal article" date="2012" name="Environ. Microbiol.">
        <title>The genome sequence of Desulfatibacillum alkenivorans AK-01: a blueprint for anaerobic alkane oxidation.</title>
        <authorList>
            <person name="Callaghan A.V."/>
            <person name="Morris B.E."/>
            <person name="Pereira I.A."/>
            <person name="McInerney M.J."/>
            <person name="Austin R.N."/>
            <person name="Groves J.T."/>
            <person name="Kukor J.J."/>
            <person name="Suflita J.M."/>
            <person name="Young L.Y."/>
            <person name="Zylstra G.J."/>
            <person name="Wawrik B."/>
        </authorList>
    </citation>
    <scope>NUCLEOTIDE SEQUENCE [LARGE SCALE GENOMIC DNA]</scope>
    <source>
        <strain evidence="13 14">AK-01</strain>
    </source>
</reference>
<feature type="active site" evidence="10 11">
    <location>
        <position position="188"/>
    </location>
</feature>
<dbReference type="PROSITE" id="PS51273">
    <property type="entry name" value="GATASE_TYPE_1"/>
    <property type="match status" value="1"/>
</dbReference>
<dbReference type="CDD" id="cd01748">
    <property type="entry name" value="GATase1_IGP_Synthase"/>
    <property type="match status" value="1"/>
</dbReference>
<dbReference type="GO" id="GO:0000105">
    <property type="term" value="P:L-histidine biosynthetic process"/>
    <property type="evidence" value="ECO:0007669"/>
    <property type="project" value="UniProtKB-UniRule"/>
</dbReference>
<evidence type="ECO:0000259" key="12">
    <source>
        <dbReference type="Pfam" id="PF00117"/>
    </source>
</evidence>
<dbReference type="eggNOG" id="COG0118">
    <property type="taxonomic scope" value="Bacteria"/>
</dbReference>
<dbReference type="InterPro" id="IPR029062">
    <property type="entry name" value="Class_I_gatase-like"/>
</dbReference>
<dbReference type="RefSeq" id="WP_012610451.1">
    <property type="nucleotide sequence ID" value="NC_011768.1"/>
</dbReference>
<feature type="active site" description="Nucleophile" evidence="10 11">
    <location>
        <position position="80"/>
    </location>
</feature>
<dbReference type="SUPFAM" id="SSF52317">
    <property type="entry name" value="Class I glutamine amidotransferase-like"/>
    <property type="match status" value="1"/>
</dbReference>
<evidence type="ECO:0000256" key="5">
    <source>
        <dbReference type="ARBA" id="ARBA00022962"/>
    </source>
</evidence>
<dbReference type="InterPro" id="IPR010139">
    <property type="entry name" value="Imidazole-glycPsynth_HisH"/>
</dbReference>
<dbReference type="EC" id="4.3.2.10" evidence="10"/>
<evidence type="ECO:0000256" key="1">
    <source>
        <dbReference type="ARBA" id="ARBA00005091"/>
    </source>
</evidence>
<feature type="active site" evidence="10 11">
    <location>
        <position position="190"/>
    </location>
</feature>
<dbReference type="Proteomes" id="UP000000739">
    <property type="component" value="Chromosome"/>
</dbReference>
<dbReference type="NCBIfam" id="TIGR01855">
    <property type="entry name" value="IMP_synth_hisH"/>
    <property type="match status" value="1"/>
</dbReference>
<comment type="subunit">
    <text evidence="2 10">Heterodimer of HisH and HisF.</text>
</comment>
<accession>B8F9S0</accession>
<evidence type="ECO:0000313" key="13">
    <source>
        <dbReference type="EMBL" id="ACL03016.1"/>
    </source>
</evidence>
<keyword evidence="10" id="KW-0963">Cytoplasm</keyword>
<feature type="domain" description="Glutamine amidotransferase" evidence="12">
    <location>
        <begin position="35"/>
        <end position="200"/>
    </location>
</feature>
<evidence type="ECO:0000256" key="6">
    <source>
        <dbReference type="ARBA" id="ARBA00023102"/>
    </source>
</evidence>
<dbReference type="InterPro" id="IPR017926">
    <property type="entry name" value="GATASE"/>
</dbReference>
<dbReference type="EC" id="3.5.1.2" evidence="10"/>
<proteinExistence type="inferred from homology"/>
<keyword evidence="3 10" id="KW-0028">Amino-acid biosynthesis</keyword>
<dbReference type="GO" id="GO:0005737">
    <property type="term" value="C:cytoplasm"/>
    <property type="evidence" value="ECO:0007669"/>
    <property type="project" value="UniProtKB-SubCell"/>
</dbReference>
<evidence type="ECO:0000256" key="3">
    <source>
        <dbReference type="ARBA" id="ARBA00022605"/>
    </source>
</evidence>
<dbReference type="PANTHER" id="PTHR42701">
    <property type="entry name" value="IMIDAZOLE GLYCEROL PHOSPHATE SYNTHASE SUBUNIT HISH"/>
    <property type="match status" value="1"/>
</dbReference>
<dbReference type="GO" id="GO:0004359">
    <property type="term" value="F:glutaminase activity"/>
    <property type="evidence" value="ECO:0007669"/>
    <property type="project" value="UniProtKB-EC"/>
</dbReference>
<keyword evidence="14" id="KW-1185">Reference proteome</keyword>
<dbReference type="GO" id="GO:0016829">
    <property type="term" value="F:lyase activity"/>
    <property type="evidence" value="ECO:0007669"/>
    <property type="project" value="UniProtKB-KW"/>
</dbReference>
<comment type="function">
    <text evidence="10">IGPS catalyzes the conversion of PRFAR and glutamine to IGP, AICAR and glutamate. The HisH subunit catalyzes the hydrolysis of glutamine to glutamate and ammonia as part of the synthesis of IGP and AICAR. The resulting ammonia molecule is channeled to the active site of HisF.</text>
</comment>
<dbReference type="PIRSF" id="PIRSF000495">
    <property type="entry name" value="Amidotransf_hisH"/>
    <property type="match status" value="1"/>
</dbReference>
<keyword evidence="7 10" id="KW-0456">Lyase</keyword>
<dbReference type="GO" id="GO:0000107">
    <property type="term" value="F:imidazoleglycerol-phosphate synthase activity"/>
    <property type="evidence" value="ECO:0007669"/>
    <property type="project" value="UniProtKB-UniRule"/>
</dbReference>
<evidence type="ECO:0000256" key="9">
    <source>
        <dbReference type="ARBA" id="ARBA00049534"/>
    </source>
</evidence>
<dbReference type="HOGENOM" id="CLU_071837_2_0_7"/>
<keyword evidence="5 10" id="KW-0315">Glutamine amidotransferase</keyword>
<dbReference type="Gene3D" id="3.40.50.880">
    <property type="match status" value="1"/>
</dbReference>
<evidence type="ECO:0000256" key="8">
    <source>
        <dbReference type="ARBA" id="ARBA00047838"/>
    </source>
</evidence>
<comment type="pathway">
    <text evidence="1 10">Amino-acid biosynthesis; L-histidine biosynthesis; L-histidine from 5-phospho-alpha-D-ribose 1-diphosphate: step 5/9.</text>
</comment>
<keyword evidence="4 10" id="KW-0378">Hydrolase</keyword>
<comment type="catalytic activity">
    <reaction evidence="9 10">
        <text>L-glutamine + H2O = L-glutamate + NH4(+)</text>
        <dbReference type="Rhea" id="RHEA:15889"/>
        <dbReference type="ChEBI" id="CHEBI:15377"/>
        <dbReference type="ChEBI" id="CHEBI:28938"/>
        <dbReference type="ChEBI" id="CHEBI:29985"/>
        <dbReference type="ChEBI" id="CHEBI:58359"/>
        <dbReference type="EC" id="3.5.1.2"/>
    </reaction>
</comment>